<dbReference type="Proteomes" id="UP000572680">
    <property type="component" value="Unassembled WGS sequence"/>
</dbReference>
<accession>A0A7W3LZF4</accession>
<feature type="short sequence motif" description="Histidine triad motif" evidence="1">
    <location>
        <begin position="86"/>
        <end position="90"/>
    </location>
</feature>
<keyword evidence="4" id="KW-1185">Reference proteome</keyword>
<dbReference type="Gene3D" id="3.30.428.10">
    <property type="entry name" value="HIT-like"/>
    <property type="match status" value="1"/>
</dbReference>
<evidence type="ECO:0000313" key="3">
    <source>
        <dbReference type="EMBL" id="MBA8957126.1"/>
    </source>
</evidence>
<dbReference type="GO" id="GO:0016787">
    <property type="term" value="F:hydrolase activity"/>
    <property type="evidence" value="ECO:0007669"/>
    <property type="project" value="UniProtKB-KW"/>
</dbReference>
<reference evidence="3 4" key="1">
    <citation type="submission" date="2020-08" db="EMBL/GenBank/DDBJ databases">
        <title>Genomic Encyclopedia of Type Strains, Phase IV (KMG-IV): sequencing the most valuable type-strain genomes for metagenomic binning, comparative biology and taxonomic classification.</title>
        <authorList>
            <person name="Goeker M."/>
        </authorList>
    </citation>
    <scope>NUCLEOTIDE SEQUENCE [LARGE SCALE GENOMIC DNA]</scope>
    <source>
        <strain evidence="3 4">DSM 44197</strain>
    </source>
</reference>
<dbReference type="AlphaFoldDB" id="A0A7W3LZF4"/>
<evidence type="ECO:0000256" key="1">
    <source>
        <dbReference type="PROSITE-ProRule" id="PRU00464"/>
    </source>
</evidence>
<comment type="caution">
    <text evidence="3">The sequence shown here is derived from an EMBL/GenBank/DDBJ whole genome shotgun (WGS) entry which is preliminary data.</text>
</comment>
<keyword evidence="3" id="KW-0378">Hydrolase</keyword>
<dbReference type="Pfam" id="PF01230">
    <property type="entry name" value="HIT"/>
    <property type="match status" value="1"/>
</dbReference>
<evidence type="ECO:0000259" key="2">
    <source>
        <dbReference type="PROSITE" id="PS51084"/>
    </source>
</evidence>
<dbReference type="RefSeq" id="WP_182848974.1">
    <property type="nucleotide sequence ID" value="NZ_BAAALP010000019.1"/>
</dbReference>
<dbReference type="EMBL" id="JACJIA010000020">
    <property type="protein sequence ID" value="MBA8957126.1"/>
    <property type="molecule type" value="Genomic_DNA"/>
</dbReference>
<dbReference type="InterPro" id="IPR036265">
    <property type="entry name" value="HIT-like_sf"/>
</dbReference>
<name>A0A7W3LZF4_ACTNM</name>
<proteinExistence type="predicted"/>
<dbReference type="PROSITE" id="PS51084">
    <property type="entry name" value="HIT_2"/>
    <property type="match status" value="1"/>
</dbReference>
<evidence type="ECO:0000313" key="4">
    <source>
        <dbReference type="Proteomes" id="UP000572680"/>
    </source>
</evidence>
<dbReference type="InterPro" id="IPR011146">
    <property type="entry name" value="HIT-like"/>
</dbReference>
<protein>
    <submittedName>
        <fullName evidence="3">Diadenosine tetraphosphate (Ap4A) HIT family hydrolase</fullName>
    </submittedName>
</protein>
<gene>
    <name evidence="3" type="ORF">HNR61_008817</name>
</gene>
<dbReference type="SUPFAM" id="SSF54197">
    <property type="entry name" value="HIT-like"/>
    <property type="match status" value="1"/>
</dbReference>
<organism evidence="3 4">
    <name type="scientific">Actinomadura namibiensis</name>
    <dbReference type="NCBI Taxonomy" id="182080"/>
    <lineage>
        <taxon>Bacteria</taxon>
        <taxon>Bacillati</taxon>
        <taxon>Actinomycetota</taxon>
        <taxon>Actinomycetes</taxon>
        <taxon>Streptosporangiales</taxon>
        <taxon>Thermomonosporaceae</taxon>
        <taxon>Actinomadura</taxon>
    </lineage>
</organism>
<feature type="domain" description="HIT" evidence="2">
    <location>
        <begin position="1"/>
        <end position="102"/>
    </location>
</feature>
<sequence>MADDSTLLGRMRTGTAVLGDVQRLPGYSLLIYEEEAGQLNDLPQPERVAFLADLALLGEAVERACSALDPEFWRINYSVYGNSWEHLHGHVFARYRWEEETLRRGPVWRYPDLRDERYALGERHAALRAAVAAALAEVVAEDAAGPG</sequence>